<feature type="transmembrane region" description="Helical" evidence="10">
    <location>
        <begin position="374"/>
        <end position="397"/>
    </location>
</feature>
<evidence type="ECO:0000256" key="7">
    <source>
        <dbReference type="ARBA" id="ARBA00043987"/>
    </source>
</evidence>
<feature type="transmembrane region" description="Helical" evidence="10">
    <location>
        <begin position="307"/>
        <end position="333"/>
    </location>
</feature>
<evidence type="ECO:0000313" key="12">
    <source>
        <dbReference type="Proteomes" id="UP001432128"/>
    </source>
</evidence>
<evidence type="ECO:0000256" key="1">
    <source>
        <dbReference type="ARBA" id="ARBA00004141"/>
    </source>
</evidence>
<dbReference type="GO" id="GO:0016757">
    <property type="term" value="F:glycosyltransferase activity"/>
    <property type="evidence" value="ECO:0007669"/>
    <property type="project" value="UniProtKB-KW"/>
</dbReference>
<dbReference type="AlphaFoldDB" id="A0AAU4K7Z3"/>
<evidence type="ECO:0000256" key="9">
    <source>
        <dbReference type="SAM" id="MobiDB-lite"/>
    </source>
</evidence>
<dbReference type="EMBL" id="CP108021">
    <property type="protein sequence ID" value="WUM22263.1"/>
    <property type="molecule type" value="Genomic_DNA"/>
</dbReference>
<dbReference type="InterPro" id="IPR017822">
    <property type="entry name" value="MptA-like"/>
</dbReference>
<keyword evidence="2" id="KW-0328">Glycosyltransferase</keyword>
<accession>A0AAU4K7Z3</accession>
<evidence type="ECO:0000313" key="11">
    <source>
        <dbReference type="EMBL" id="WUM22263.1"/>
    </source>
</evidence>
<feature type="transmembrane region" description="Helical" evidence="10">
    <location>
        <begin position="189"/>
        <end position="211"/>
    </location>
</feature>
<feature type="region of interest" description="Disordered" evidence="9">
    <location>
        <begin position="490"/>
        <end position="514"/>
    </location>
</feature>
<dbReference type="InterPro" id="IPR049829">
    <property type="entry name" value="MptA/B-like"/>
</dbReference>
<feature type="transmembrane region" description="Helical" evidence="10">
    <location>
        <begin position="470"/>
        <end position="487"/>
    </location>
</feature>
<dbReference type="KEGG" id="whr:OG579_04370"/>
<keyword evidence="6 10" id="KW-0472">Membrane</keyword>
<feature type="transmembrane region" description="Helical" evidence="10">
    <location>
        <begin position="51"/>
        <end position="69"/>
    </location>
</feature>
<dbReference type="Proteomes" id="UP001432128">
    <property type="component" value="Chromosome"/>
</dbReference>
<evidence type="ECO:0000256" key="2">
    <source>
        <dbReference type="ARBA" id="ARBA00022676"/>
    </source>
</evidence>
<feature type="transmembrane region" description="Helical" evidence="10">
    <location>
        <begin position="268"/>
        <end position="295"/>
    </location>
</feature>
<keyword evidence="12" id="KW-1185">Reference proteome</keyword>
<dbReference type="NCBIfam" id="NF038066">
    <property type="entry name" value="MptB"/>
    <property type="match status" value="1"/>
</dbReference>
<proteinExistence type="inferred from homology"/>
<comment type="similarity">
    <text evidence="7">Belongs to the MptA/B family.</text>
</comment>
<feature type="transmembrane region" description="Helical" evidence="10">
    <location>
        <begin position="104"/>
        <end position="122"/>
    </location>
</feature>
<feature type="transmembrane region" description="Helical" evidence="10">
    <location>
        <begin position="404"/>
        <end position="427"/>
    </location>
</feature>
<organism evidence="11 12">
    <name type="scientific">Williamsia herbipolensis</name>
    <dbReference type="NCBI Taxonomy" id="1603258"/>
    <lineage>
        <taxon>Bacteria</taxon>
        <taxon>Bacillati</taxon>
        <taxon>Actinomycetota</taxon>
        <taxon>Actinomycetes</taxon>
        <taxon>Mycobacteriales</taxon>
        <taxon>Nocardiaceae</taxon>
        <taxon>Williamsia</taxon>
    </lineage>
</organism>
<dbReference type="NCBIfam" id="TIGR03459">
    <property type="entry name" value="crt_membr"/>
    <property type="match status" value="1"/>
</dbReference>
<name>A0AAU4K7Z3_9NOCA</name>
<dbReference type="GO" id="GO:0016020">
    <property type="term" value="C:membrane"/>
    <property type="evidence" value="ECO:0007669"/>
    <property type="project" value="UniProtKB-SubCell"/>
</dbReference>
<gene>
    <name evidence="11" type="ORF">OG579_04370</name>
</gene>
<dbReference type="Pfam" id="PF26314">
    <property type="entry name" value="MptA_B_family"/>
    <property type="match status" value="1"/>
</dbReference>
<evidence type="ECO:0000256" key="10">
    <source>
        <dbReference type="SAM" id="Phobius"/>
    </source>
</evidence>
<sequence length="514" mass="54659">MRRPVVSSLRLGLVASILVTLGSYGVGDIPRANTWLQDASMAWVTYGHGKSVAGLLFWAGVALMVWAWVRLGRTFLAHRSDADVPDADGSPTAETAVDGEVSGLRWWAVAWALPLMFAVPVYSRDVYAYLAQAALLRDGLNPYADGPATSPGPLLDSMAQVWATTTAPYGPFFVEIARGVTEVTGDNPVAGVFAMRLVMLPGWLLAIWAVPALARRLGRDPRIALWLAVFNPMLVIHLVGGPHVEMLMAGLLVAGVALVVARRHVVGLLVVAVAVSIKITAGIAVPFVLWIWLAHIRSQRAVRPRDVVAIVGAIVATTGVVFGVATLVVGHGLGWLTGLGYADRIVNWLTVPTAVAHLVTLVAAPFTALPLPPVLSVARTVGAVALAVILVATWWRFRHDERTAVVGVAVAMAAVLALEPSTLPWYYSWALVFAGAALLGRRSLAAIVAACAFGLIVFQPDDSILLYEPVDLLVAAAIAGFAGWSMVRKDSPRPRNLVRPQRRSGQRSPSTGAS</sequence>
<evidence type="ECO:0000256" key="6">
    <source>
        <dbReference type="ARBA" id="ARBA00023136"/>
    </source>
</evidence>
<evidence type="ECO:0000256" key="3">
    <source>
        <dbReference type="ARBA" id="ARBA00022679"/>
    </source>
</evidence>
<keyword evidence="3" id="KW-0808">Transferase</keyword>
<keyword evidence="5 10" id="KW-1133">Transmembrane helix</keyword>
<reference evidence="11 12" key="1">
    <citation type="submission" date="2022-10" db="EMBL/GenBank/DDBJ databases">
        <title>The complete genomes of actinobacterial strains from the NBC collection.</title>
        <authorList>
            <person name="Joergensen T.S."/>
            <person name="Alvarez Arevalo M."/>
            <person name="Sterndorff E.B."/>
            <person name="Faurdal D."/>
            <person name="Vuksanovic O."/>
            <person name="Mourched A.-S."/>
            <person name="Charusanti P."/>
            <person name="Shaw S."/>
            <person name="Blin K."/>
            <person name="Weber T."/>
        </authorList>
    </citation>
    <scope>NUCLEOTIDE SEQUENCE [LARGE SCALE GENOMIC DNA]</scope>
    <source>
        <strain evidence="11 12">NBC_00319</strain>
    </source>
</reference>
<keyword evidence="4 10" id="KW-0812">Transmembrane</keyword>
<feature type="transmembrane region" description="Helical" evidence="10">
    <location>
        <begin position="246"/>
        <end position="261"/>
    </location>
</feature>
<evidence type="ECO:0000256" key="4">
    <source>
        <dbReference type="ARBA" id="ARBA00022692"/>
    </source>
</evidence>
<feature type="transmembrane region" description="Helical" evidence="10">
    <location>
        <begin position="439"/>
        <end position="458"/>
    </location>
</feature>
<evidence type="ECO:0000256" key="5">
    <source>
        <dbReference type="ARBA" id="ARBA00022989"/>
    </source>
</evidence>
<evidence type="ECO:0000256" key="8">
    <source>
        <dbReference type="NCBIfam" id="TIGR03459"/>
    </source>
</evidence>
<protein>
    <recommendedName>
        <fullName evidence="8">Alpha-(1-&gt;6)-mannopyranosyltransferase A</fullName>
    </recommendedName>
</protein>
<comment type="subcellular location">
    <subcellularLocation>
        <location evidence="1">Membrane</location>
        <topology evidence="1">Multi-pass membrane protein</topology>
    </subcellularLocation>
</comment>